<dbReference type="Pfam" id="PF13460">
    <property type="entry name" value="NAD_binding_10"/>
    <property type="match status" value="1"/>
</dbReference>
<sequence length="222" mass="24145">MKLTIFAATGGTGRILVDLALAEGHDVTAVARRPRDLPGDVRTVRADMLDDPDLRPALEGADAVFSCLGARNKAEARARTCARGTEAVIRGMQATGARRLVVISSESMTVVPSPERPHPPRHDPGEGFLLRYVVGPPARRYFLREHYADLGVMEDAVRGSGLDWTIARPALLVDRPARGRYRTAADRKPKGGFRIARADFAAFLLGCVTRDETIGQAITLNY</sequence>
<evidence type="ECO:0000313" key="2">
    <source>
        <dbReference type="EMBL" id="MFD0905624.1"/>
    </source>
</evidence>
<reference evidence="3" key="1">
    <citation type="journal article" date="2019" name="Int. J. Syst. Evol. Microbiol.">
        <title>The Global Catalogue of Microorganisms (GCM) 10K type strain sequencing project: providing services to taxonomists for standard genome sequencing and annotation.</title>
        <authorList>
            <consortium name="The Broad Institute Genomics Platform"/>
            <consortium name="The Broad Institute Genome Sequencing Center for Infectious Disease"/>
            <person name="Wu L."/>
            <person name="Ma J."/>
        </authorList>
    </citation>
    <scope>NUCLEOTIDE SEQUENCE [LARGE SCALE GENOMIC DNA]</scope>
    <source>
        <strain evidence="3">JCM 31202</strain>
    </source>
</reference>
<comment type="caution">
    <text evidence="2">The sequence shown here is derived from an EMBL/GenBank/DDBJ whole genome shotgun (WGS) entry which is preliminary data.</text>
</comment>
<name>A0ABW3F4E9_9ACTN</name>
<evidence type="ECO:0000259" key="1">
    <source>
        <dbReference type="Pfam" id="PF13460"/>
    </source>
</evidence>
<gene>
    <name evidence="2" type="ORF">ACFQ11_34990</name>
</gene>
<accession>A0ABW3F4E9</accession>
<dbReference type="RefSeq" id="WP_378306722.1">
    <property type="nucleotide sequence ID" value="NZ_JBHTJA010000151.1"/>
</dbReference>
<dbReference type="EMBL" id="JBHTJA010000151">
    <property type="protein sequence ID" value="MFD0905624.1"/>
    <property type="molecule type" value="Genomic_DNA"/>
</dbReference>
<dbReference type="Gene3D" id="3.40.50.720">
    <property type="entry name" value="NAD(P)-binding Rossmann-like Domain"/>
    <property type="match status" value="1"/>
</dbReference>
<dbReference type="InterPro" id="IPR016040">
    <property type="entry name" value="NAD(P)-bd_dom"/>
</dbReference>
<dbReference type="InterPro" id="IPR051606">
    <property type="entry name" value="Polyketide_Oxido-like"/>
</dbReference>
<feature type="domain" description="NAD(P)-binding" evidence="1">
    <location>
        <begin position="8"/>
        <end position="210"/>
    </location>
</feature>
<dbReference type="Proteomes" id="UP001596972">
    <property type="component" value="Unassembled WGS sequence"/>
</dbReference>
<evidence type="ECO:0000313" key="3">
    <source>
        <dbReference type="Proteomes" id="UP001596972"/>
    </source>
</evidence>
<organism evidence="2 3">
    <name type="scientific">Actinomadura sediminis</name>
    <dbReference type="NCBI Taxonomy" id="1038904"/>
    <lineage>
        <taxon>Bacteria</taxon>
        <taxon>Bacillati</taxon>
        <taxon>Actinomycetota</taxon>
        <taxon>Actinomycetes</taxon>
        <taxon>Streptosporangiales</taxon>
        <taxon>Thermomonosporaceae</taxon>
        <taxon>Actinomadura</taxon>
    </lineage>
</organism>
<dbReference type="SUPFAM" id="SSF51735">
    <property type="entry name" value="NAD(P)-binding Rossmann-fold domains"/>
    <property type="match status" value="1"/>
</dbReference>
<proteinExistence type="predicted"/>
<keyword evidence="3" id="KW-1185">Reference proteome</keyword>
<protein>
    <submittedName>
        <fullName evidence="2">NAD(P)-dependent oxidoreductase</fullName>
    </submittedName>
</protein>
<dbReference type="PANTHER" id="PTHR43355">
    <property type="entry name" value="FLAVIN REDUCTASE (NADPH)"/>
    <property type="match status" value="1"/>
</dbReference>
<dbReference type="PANTHER" id="PTHR43355:SF2">
    <property type="entry name" value="FLAVIN REDUCTASE (NADPH)"/>
    <property type="match status" value="1"/>
</dbReference>
<dbReference type="InterPro" id="IPR036291">
    <property type="entry name" value="NAD(P)-bd_dom_sf"/>
</dbReference>